<sequence length="60" mass="7184">MMYFDCINFDRCDSGKFGKYMACIGRCENCPYYESVKEYFEKRGENYEDYIAGWKNQSSV</sequence>
<evidence type="ECO:0000313" key="1">
    <source>
        <dbReference type="EMBL" id="DAD89020.1"/>
    </source>
</evidence>
<reference evidence="1" key="1">
    <citation type="journal article" date="2021" name="Proc. Natl. Acad. Sci. U.S.A.">
        <title>A Catalog of Tens of Thousands of Viruses from Human Metagenomes Reveals Hidden Associations with Chronic Diseases.</title>
        <authorList>
            <person name="Tisza M.J."/>
            <person name="Buck C.B."/>
        </authorList>
    </citation>
    <scope>NUCLEOTIDE SEQUENCE</scope>
    <source>
        <strain evidence="1">Ctv0N24</strain>
    </source>
</reference>
<dbReference type="EMBL" id="BK015052">
    <property type="protein sequence ID" value="DAD89020.1"/>
    <property type="molecule type" value="Genomic_DNA"/>
</dbReference>
<protein>
    <submittedName>
        <fullName evidence="1">Uncharacterized protein</fullName>
    </submittedName>
</protein>
<organism evidence="1">
    <name type="scientific">Siphoviridae sp. ctv0N24</name>
    <dbReference type="NCBI Taxonomy" id="2826509"/>
    <lineage>
        <taxon>Viruses</taxon>
        <taxon>Duplodnaviria</taxon>
        <taxon>Heunggongvirae</taxon>
        <taxon>Uroviricota</taxon>
        <taxon>Caudoviricetes</taxon>
    </lineage>
</organism>
<name>A0A8S5N3L6_9CAUD</name>
<accession>A0A8S5N3L6</accession>
<proteinExistence type="predicted"/>